<sequence>MPAKRKRINPFYALLVPAGFVFAVTAFAYGYMAFQAVNAVRSQANAHAGHPLYRWLRAYGDEAMLIQLAILAALTIAALATDRYWDPVEKTEPKPPAT</sequence>
<feature type="transmembrane region" description="Helical" evidence="1">
    <location>
        <begin position="12"/>
        <end position="32"/>
    </location>
</feature>
<gene>
    <name evidence="2" type="ORF">PLANPX_1770</name>
</gene>
<accession>A0A5K7X6J4</accession>
<feature type="transmembrane region" description="Helical" evidence="1">
    <location>
        <begin position="63"/>
        <end position="81"/>
    </location>
</feature>
<dbReference type="Proteomes" id="UP000326837">
    <property type="component" value="Chromosome"/>
</dbReference>
<keyword evidence="1" id="KW-0472">Membrane</keyword>
<evidence type="ECO:0000256" key="1">
    <source>
        <dbReference type="SAM" id="Phobius"/>
    </source>
</evidence>
<proteinExistence type="predicted"/>
<name>A0A5K7X6J4_9BACT</name>
<organism evidence="2 3">
    <name type="scientific">Lacipirellula parvula</name>
    <dbReference type="NCBI Taxonomy" id="2650471"/>
    <lineage>
        <taxon>Bacteria</taxon>
        <taxon>Pseudomonadati</taxon>
        <taxon>Planctomycetota</taxon>
        <taxon>Planctomycetia</taxon>
        <taxon>Pirellulales</taxon>
        <taxon>Lacipirellulaceae</taxon>
        <taxon>Lacipirellula</taxon>
    </lineage>
</organism>
<dbReference type="EMBL" id="AP021861">
    <property type="protein sequence ID" value="BBO32158.1"/>
    <property type="molecule type" value="Genomic_DNA"/>
</dbReference>
<reference evidence="3" key="1">
    <citation type="submission" date="2019-10" db="EMBL/GenBank/DDBJ databases">
        <title>Lacipirellula parvula gen. nov., sp. nov., representing a lineage of planctomycetes widespread in freshwater anoxic habitats, and description of the family Lacipirellulaceae.</title>
        <authorList>
            <person name="Dedysh S.N."/>
            <person name="Kulichevskaya I.S."/>
            <person name="Beletsky A.V."/>
            <person name="Rakitin A.L."/>
            <person name="Mardanov A.V."/>
            <person name="Ivanova A.A."/>
            <person name="Saltykova V.X."/>
            <person name="Rijpstra W.I.C."/>
            <person name="Sinninghe Damste J.S."/>
            <person name="Ravin N.V."/>
        </authorList>
    </citation>
    <scope>NUCLEOTIDE SEQUENCE [LARGE SCALE GENOMIC DNA]</scope>
    <source>
        <strain evidence="3">PX69</strain>
    </source>
</reference>
<dbReference type="AlphaFoldDB" id="A0A5K7X6J4"/>
<dbReference type="KEGG" id="lpav:PLANPX_1770"/>
<dbReference type="RefSeq" id="WP_152098171.1">
    <property type="nucleotide sequence ID" value="NZ_AP021861.1"/>
</dbReference>
<keyword evidence="1" id="KW-1133">Transmembrane helix</keyword>
<evidence type="ECO:0000313" key="3">
    <source>
        <dbReference type="Proteomes" id="UP000326837"/>
    </source>
</evidence>
<keyword evidence="1" id="KW-0812">Transmembrane</keyword>
<keyword evidence="3" id="KW-1185">Reference proteome</keyword>
<protein>
    <submittedName>
        <fullName evidence="2">Uncharacterized protein</fullName>
    </submittedName>
</protein>
<evidence type="ECO:0000313" key="2">
    <source>
        <dbReference type="EMBL" id="BBO32158.1"/>
    </source>
</evidence>